<accession>A0AC58S7P0</accession>
<name>A0AC58S7P0_TOBAC</name>
<reference evidence="1" key="1">
    <citation type="journal article" date="2014" name="Nat. Commun.">
        <title>The tobacco genome sequence and its comparison with those of tomato and potato.</title>
        <authorList>
            <person name="Sierro N."/>
            <person name="Battey J.N."/>
            <person name="Ouadi S."/>
            <person name="Bakaher N."/>
            <person name="Bovet L."/>
            <person name="Willig A."/>
            <person name="Goepfert S."/>
            <person name="Peitsch M.C."/>
            <person name="Ivanov N.V."/>
        </authorList>
    </citation>
    <scope>NUCLEOTIDE SEQUENCE [LARGE SCALE GENOMIC DNA]</scope>
</reference>
<organism evidence="1 2">
    <name type="scientific">Nicotiana tabacum</name>
    <name type="common">Common tobacco</name>
    <dbReference type="NCBI Taxonomy" id="4097"/>
    <lineage>
        <taxon>Eukaryota</taxon>
        <taxon>Viridiplantae</taxon>
        <taxon>Streptophyta</taxon>
        <taxon>Embryophyta</taxon>
        <taxon>Tracheophyta</taxon>
        <taxon>Spermatophyta</taxon>
        <taxon>Magnoliopsida</taxon>
        <taxon>eudicotyledons</taxon>
        <taxon>Gunneridae</taxon>
        <taxon>Pentapetalae</taxon>
        <taxon>asterids</taxon>
        <taxon>lamiids</taxon>
        <taxon>Solanales</taxon>
        <taxon>Solanaceae</taxon>
        <taxon>Nicotianoideae</taxon>
        <taxon>Nicotianeae</taxon>
        <taxon>Nicotiana</taxon>
    </lineage>
</organism>
<proteinExistence type="predicted"/>
<keyword evidence="1" id="KW-1185">Reference proteome</keyword>
<evidence type="ECO:0000313" key="1">
    <source>
        <dbReference type="Proteomes" id="UP000790787"/>
    </source>
</evidence>
<protein>
    <submittedName>
        <fullName evidence="2">Uncharacterized protein LOC142166232</fullName>
    </submittedName>
</protein>
<dbReference type="Proteomes" id="UP000790787">
    <property type="component" value="Chromosome 2"/>
</dbReference>
<gene>
    <name evidence="2" type="primary">LOC142166232</name>
</gene>
<reference evidence="2" key="2">
    <citation type="submission" date="2025-08" db="UniProtKB">
        <authorList>
            <consortium name="RefSeq"/>
        </authorList>
    </citation>
    <scope>IDENTIFICATION</scope>
    <source>
        <tissue evidence="2">Leaf</tissue>
    </source>
</reference>
<evidence type="ECO:0000313" key="2">
    <source>
        <dbReference type="RefSeq" id="XP_075080969.1"/>
    </source>
</evidence>
<sequence length="323" mass="36741">MVDKNTEKKVGLQFARMIVEVKVGDQLPEEIYFMNENGEVIEQMVTYDWKPTMCELCQKYVHPGDRCRRNKERKNEVGEATKGDEKLMIVPVGNTIQLEGTSRGVNEPDQRPNPAKHVQEMARNRRYQGSGLAQPLKTENENGAQDAITCKVKHILLKLEFVASFVYAYNQKEERKALWEYLNQVSMGMNQPWIVLGDFNSVLHVGERQGGKHVTIVEVLDFQACLDMNGLVELPNGGALIHGMINKRMVGCSLGLIGYLLMGIGWTNMVDCRARFLPGGVSDHNPVQVTTMQHTCRRKKAFKYCIVWSTHPQFIEIVEEGWK</sequence>
<dbReference type="RefSeq" id="XP_075080969.1">
    <property type="nucleotide sequence ID" value="XM_075224868.1"/>
</dbReference>